<keyword evidence="4" id="KW-1185">Reference proteome</keyword>
<evidence type="ECO:0000313" key="3">
    <source>
        <dbReference type="EMBL" id="MDN3724747.1"/>
    </source>
</evidence>
<feature type="domain" description="DUF3108" evidence="2">
    <location>
        <begin position="31"/>
        <end position="225"/>
    </location>
</feature>
<evidence type="ECO:0000256" key="1">
    <source>
        <dbReference type="SAM" id="SignalP"/>
    </source>
</evidence>
<dbReference type="EMBL" id="JAUGQQ010000006">
    <property type="protein sequence ID" value="MDN3724747.1"/>
    <property type="molecule type" value="Genomic_DNA"/>
</dbReference>
<feature type="chain" id="PRO_5045723213" description="DUF3108 domain-containing protein" evidence="1">
    <location>
        <begin position="20"/>
        <end position="231"/>
    </location>
</feature>
<organism evidence="3 4">
    <name type="scientific">Aequorivita aurantiaca</name>
    <dbReference type="NCBI Taxonomy" id="3053356"/>
    <lineage>
        <taxon>Bacteria</taxon>
        <taxon>Pseudomonadati</taxon>
        <taxon>Bacteroidota</taxon>
        <taxon>Flavobacteriia</taxon>
        <taxon>Flavobacteriales</taxon>
        <taxon>Flavobacteriaceae</taxon>
        <taxon>Aequorivita</taxon>
    </lineage>
</organism>
<dbReference type="Gene3D" id="2.40.360.20">
    <property type="match status" value="1"/>
</dbReference>
<comment type="caution">
    <text evidence="3">The sequence shown here is derived from an EMBL/GenBank/DDBJ whole genome shotgun (WGS) entry which is preliminary data.</text>
</comment>
<protein>
    <recommendedName>
        <fullName evidence="2">DUF3108 domain-containing protein</fullName>
    </recommendedName>
</protein>
<name>A0ABT8DNU4_9FLAO</name>
<dbReference type="RefSeq" id="WP_290254834.1">
    <property type="nucleotide sequence ID" value="NZ_JAUGQQ010000006.1"/>
</dbReference>
<accession>A0ABT8DNU4</accession>
<keyword evidence="1" id="KW-0732">Signal</keyword>
<feature type="signal peptide" evidence="1">
    <location>
        <begin position="1"/>
        <end position="19"/>
    </location>
</feature>
<reference evidence="3 4" key="1">
    <citation type="submission" date="2023-06" db="EMBL/GenBank/DDBJ databases">
        <authorList>
            <person name="Ye Y.-Q."/>
            <person name="Du Z.-J."/>
        </authorList>
    </citation>
    <scope>NUCLEOTIDE SEQUENCE [LARGE SCALE GENOMIC DNA]</scope>
    <source>
        <strain evidence="3 4">SDUM287046</strain>
    </source>
</reference>
<evidence type="ECO:0000259" key="2">
    <source>
        <dbReference type="Pfam" id="PF21347"/>
    </source>
</evidence>
<gene>
    <name evidence="3" type="ORF">QRD02_10155</name>
</gene>
<dbReference type="Pfam" id="PF21347">
    <property type="entry name" value="DUF3108_like"/>
    <property type="match status" value="1"/>
</dbReference>
<sequence length="231" mass="25437">MKAFISVVMVAFISVVAVSQTCTAMFPMELGVKFQHSNYKGDGTLETIVDATVTNVSTASGSVNAQVELVGNLVSTGSIYNTTMEVKCNGDVTYMDPSENMPPGMIDQFINEYNGRIEKSALELPYNLQLGDELSDSYFEVFATVSGMEINLSSQTYGRKVTAKENVETLAGNFECFLIESTTHLRMDPNMIPPSTTTQKHWVARGVGTVKIENYKDGNLENYVELTGFRR</sequence>
<evidence type="ECO:0000313" key="4">
    <source>
        <dbReference type="Proteomes" id="UP001244787"/>
    </source>
</evidence>
<proteinExistence type="predicted"/>
<dbReference type="InterPro" id="IPR049279">
    <property type="entry name" value="DUF3108-like"/>
</dbReference>
<dbReference type="Proteomes" id="UP001244787">
    <property type="component" value="Unassembled WGS sequence"/>
</dbReference>